<feature type="domain" description="WAP" evidence="2">
    <location>
        <begin position="29"/>
        <end position="88"/>
    </location>
</feature>
<evidence type="ECO:0000313" key="5">
    <source>
        <dbReference type="Proteomes" id="UP000663828"/>
    </source>
</evidence>
<evidence type="ECO:0000259" key="2">
    <source>
        <dbReference type="PROSITE" id="PS51390"/>
    </source>
</evidence>
<sequence>MTSTLTHTLILLAVFISLIYAGSKQSQDVIVHEGQCPTRNPLIHIHCRRRVCRPEDMIPLCKSDGDCSSVQKCCRPMCSCRTRCVDAVKN</sequence>
<dbReference type="GO" id="GO:0030414">
    <property type="term" value="F:peptidase inhibitor activity"/>
    <property type="evidence" value="ECO:0007669"/>
    <property type="project" value="InterPro"/>
</dbReference>
<dbReference type="AlphaFoldDB" id="A0A815PLZ8"/>
<accession>A0A815PLZ8</accession>
<dbReference type="GO" id="GO:0005576">
    <property type="term" value="C:extracellular region"/>
    <property type="evidence" value="ECO:0007669"/>
    <property type="project" value="InterPro"/>
</dbReference>
<proteinExistence type="predicted"/>
<evidence type="ECO:0000313" key="3">
    <source>
        <dbReference type="EMBL" id="CAF0876748.1"/>
    </source>
</evidence>
<dbReference type="Proteomes" id="UP000663852">
    <property type="component" value="Unassembled WGS sequence"/>
</dbReference>
<dbReference type="EMBL" id="CAJNOJ010000027">
    <property type="protein sequence ID" value="CAF0876748.1"/>
    <property type="molecule type" value="Genomic_DNA"/>
</dbReference>
<feature type="signal peptide" evidence="1">
    <location>
        <begin position="1"/>
        <end position="21"/>
    </location>
</feature>
<evidence type="ECO:0000256" key="1">
    <source>
        <dbReference type="SAM" id="SignalP"/>
    </source>
</evidence>
<dbReference type="Gene3D" id="4.10.75.10">
    <property type="entry name" value="Elafin-like"/>
    <property type="match status" value="1"/>
</dbReference>
<feature type="chain" id="PRO_5035606865" description="WAP domain-containing protein" evidence="1">
    <location>
        <begin position="22"/>
        <end position="90"/>
    </location>
</feature>
<comment type="caution">
    <text evidence="4">The sequence shown here is derived from an EMBL/GenBank/DDBJ whole genome shotgun (WGS) entry which is preliminary data.</text>
</comment>
<dbReference type="InterPro" id="IPR036645">
    <property type="entry name" value="Elafin-like_sf"/>
</dbReference>
<name>A0A815PLZ8_ADIRI</name>
<dbReference type="InterPro" id="IPR008197">
    <property type="entry name" value="WAP_dom"/>
</dbReference>
<protein>
    <recommendedName>
        <fullName evidence="2">WAP domain-containing protein</fullName>
    </recommendedName>
</protein>
<dbReference type="Proteomes" id="UP000663828">
    <property type="component" value="Unassembled WGS sequence"/>
</dbReference>
<organism evidence="4 5">
    <name type="scientific">Adineta ricciae</name>
    <name type="common">Rotifer</name>
    <dbReference type="NCBI Taxonomy" id="249248"/>
    <lineage>
        <taxon>Eukaryota</taxon>
        <taxon>Metazoa</taxon>
        <taxon>Spiralia</taxon>
        <taxon>Gnathifera</taxon>
        <taxon>Rotifera</taxon>
        <taxon>Eurotatoria</taxon>
        <taxon>Bdelloidea</taxon>
        <taxon>Adinetida</taxon>
        <taxon>Adinetidae</taxon>
        <taxon>Adineta</taxon>
    </lineage>
</organism>
<dbReference type="OrthoDB" id="6060011at2759"/>
<keyword evidence="5" id="KW-1185">Reference proteome</keyword>
<keyword evidence="1" id="KW-0732">Signal</keyword>
<dbReference type="PROSITE" id="PS51390">
    <property type="entry name" value="WAP"/>
    <property type="match status" value="1"/>
</dbReference>
<dbReference type="Pfam" id="PF00095">
    <property type="entry name" value="WAP"/>
    <property type="match status" value="1"/>
</dbReference>
<evidence type="ECO:0000313" key="4">
    <source>
        <dbReference type="EMBL" id="CAF1450661.1"/>
    </source>
</evidence>
<reference evidence="4" key="1">
    <citation type="submission" date="2021-02" db="EMBL/GenBank/DDBJ databases">
        <authorList>
            <person name="Nowell W R."/>
        </authorList>
    </citation>
    <scope>NUCLEOTIDE SEQUENCE</scope>
</reference>
<dbReference type="EMBL" id="CAJNOR010003821">
    <property type="protein sequence ID" value="CAF1450661.1"/>
    <property type="molecule type" value="Genomic_DNA"/>
</dbReference>
<gene>
    <name evidence="3" type="ORF">EDS130_LOCUS8580</name>
    <name evidence="4" type="ORF">XAT740_LOCUS36857</name>
</gene>